<proteinExistence type="predicted"/>
<accession>A0A1G7R7J6</accession>
<reference evidence="2" key="1">
    <citation type="submission" date="2016-10" db="EMBL/GenBank/DDBJ databases">
        <authorList>
            <person name="Varghese N."/>
            <person name="Submissions S."/>
        </authorList>
    </citation>
    <scope>NUCLEOTIDE SEQUENCE [LARGE SCALE GENOMIC DNA]</scope>
    <source>
        <strain evidence="2">KHC7</strain>
    </source>
</reference>
<organism evidence="1 2">
    <name type="scientific">Desulfovibrio legallii</name>
    <dbReference type="NCBI Taxonomy" id="571438"/>
    <lineage>
        <taxon>Bacteria</taxon>
        <taxon>Pseudomonadati</taxon>
        <taxon>Thermodesulfobacteriota</taxon>
        <taxon>Desulfovibrionia</taxon>
        <taxon>Desulfovibrionales</taxon>
        <taxon>Desulfovibrionaceae</taxon>
        <taxon>Desulfovibrio</taxon>
    </lineage>
</organism>
<protein>
    <submittedName>
        <fullName evidence="1">Uncharacterized protein</fullName>
    </submittedName>
</protein>
<dbReference type="Proteomes" id="UP000199355">
    <property type="component" value="Unassembled WGS sequence"/>
</dbReference>
<sequence length="88" mass="9578">MQVAQGIGLALCSVGIAEGDVLQAQFFTQGAFLRHSRISARQGLGVGAAAFMLDVPLLKRSLLAASRGFSQNCRTFYEEYALTLPWRE</sequence>
<name>A0A1G7R7J6_9BACT</name>
<evidence type="ECO:0000313" key="1">
    <source>
        <dbReference type="EMBL" id="SDG06752.1"/>
    </source>
</evidence>
<gene>
    <name evidence="1" type="ORF">SAMN05192586_1316</name>
</gene>
<keyword evidence="2" id="KW-1185">Reference proteome</keyword>
<dbReference type="AlphaFoldDB" id="A0A1G7R7J6"/>
<dbReference type="EMBL" id="FNBX01000031">
    <property type="protein sequence ID" value="SDG06752.1"/>
    <property type="molecule type" value="Genomic_DNA"/>
</dbReference>
<evidence type="ECO:0000313" key="2">
    <source>
        <dbReference type="Proteomes" id="UP000199355"/>
    </source>
</evidence>